<accession>A0A538T4S7</accession>
<gene>
    <name evidence="1" type="ORF">E6K72_02330</name>
</gene>
<proteinExistence type="predicted"/>
<dbReference type="InterPro" id="IPR012675">
    <property type="entry name" value="Beta-grasp_dom_sf"/>
</dbReference>
<evidence type="ECO:0000313" key="1">
    <source>
        <dbReference type="EMBL" id="TMQ58649.1"/>
    </source>
</evidence>
<dbReference type="InterPro" id="IPR016155">
    <property type="entry name" value="Mopterin_synth/thiamin_S_b"/>
</dbReference>
<dbReference type="Gene3D" id="3.10.20.30">
    <property type="match status" value="1"/>
</dbReference>
<dbReference type="AlphaFoldDB" id="A0A538T4S7"/>
<organism evidence="1 2">
    <name type="scientific">Eiseniibacteriota bacterium</name>
    <dbReference type="NCBI Taxonomy" id="2212470"/>
    <lineage>
        <taxon>Bacteria</taxon>
        <taxon>Candidatus Eiseniibacteriota</taxon>
    </lineage>
</organism>
<sequence>MSIQVFVPAPLRPYCGGASELGIEAPNVRAALAELERRHPSLYRNVCDETGAVRRHVNLFVNTAHVRDREGLDTALMPGDVLTILPAVSGG</sequence>
<dbReference type="SUPFAM" id="SSF54285">
    <property type="entry name" value="MoaD/ThiS"/>
    <property type="match status" value="1"/>
</dbReference>
<dbReference type="Pfam" id="PF02597">
    <property type="entry name" value="ThiS"/>
    <property type="match status" value="1"/>
</dbReference>
<dbReference type="Proteomes" id="UP000317716">
    <property type="component" value="Unassembled WGS sequence"/>
</dbReference>
<dbReference type="InterPro" id="IPR003749">
    <property type="entry name" value="ThiS/MoaD-like"/>
</dbReference>
<protein>
    <submittedName>
        <fullName evidence="1">MoaD/ThiS family protein</fullName>
    </submittedName>
</protein>
<dbReference type="PANTHER" id="PTHR38031">
    <property type="entry name" value="SULFUR CARRIER PROTEIN SLR0821-RELATED"/>
    <property type="match status" value="1"/>
</dbReference>
<evidence type="ECO:0000313" key="2">
    <source>
        <dbReference type="Proteomes" id="UP000317716"/>
    </source>
</evidence>
<name>A0A538T4S7_UNCEI</name>
<dbReference type="InterPro" id="IPR052045">
    <property type="entry name" value="Sulfur_Carrier/Prot_Modifier"/>
</dbReference>
<dbReference type="EMBL" id="VBOS01000071">
    <property type="protein sequence ID" value="TMQ58649.1"/>
    <property type="molecule type" value="Genomic_DNA"/>
</dbReference>
<comment type="caution">
    <text evidence="1">The sequence shown here is derived from an EMBL/GenBank/DDBJ whole genome shotgun (WGS) entry which is preliminary data.</text>
</comment>
<dbReference type="PANTHER" id="PTHR38031:SF1">
    <property type="entry name" value="SULFUR CARRIER PROTEIN CYSO"/>
    <property type="match status" value="1"/>
</dbReference>
<reference evidence="1 2" key="1">
    <citation type="journal article" date="2019" name="Nat. Microbiol.">
        <title>Mediterranean grassland soil C-N compound turnover is dependent on rainfall and depth, and is mediated by genomically divergent microorganisms.</title>
        <authorList>
            <person name="Diamond S."/>
            <person name="Andeer P.F."/>
            <person name="Li Z."/>
            <person name="Crits-Christoph A."/>
            <person name="Burstein D."/>
            <person name="Anantharaman K."/>
            <person name="Lane K.R."/>
            <person name="Thomas B.C."/>
            <person name="Pan C."/>
            <person name="Northen T.R."/>
            <person name="Banfield J.F."/>
        </authorList>
    </citation>
    <scope>NUCLEOTIDE SEQUENCE [LARGE SCALE GENOMIC DNA]</scope>
    <source>
        <strain evidence="1">WS_2</strain>
    </source>
</reference>